<reference evidence="1 2" key="1">
    <citation type="submission" date="2019-02" db="EMBL/GenBank/DDBJ databases">
        <authorList>
            <person name="Goldberg S.R."/>
            <person name="Haltli B.A."/>
            <person name="Correa H."/>
            <person name="Russell K.G."/>
        </authorList>
    </citation>
    <scope>NUCLEOTIDE SEQUENCE [LARGE SCALE GENOMIC DNA]</scope>
    <source>
        <strain evidence="1 2">JCM 16186</strain>
    </source>
</reference>
<name>A0ABW9RLG8_9BACT</name>
<sequence>MKNLIILAAGLLLINCSTKTEDANLLVDKTIELAGGDNFNSVEIEFTFRDKEYGAKMKDGKYEYVRLFKDSSNLYRDVLSNDGFYREINGEKADIPDSMAVKYSNSVNSVIYFALLPKGLNDAAVNKTYLGSEKIKENDYHKIKVTFDENGGGKDFEDIFIYWINKSNHKIDYLAYQYYTDGGGFRFREAYNERIVEGIRFVDYINYKPNSNLQTELEKMGEAFKAGQLEELSRVELENVRVNKL</sequence>
<gene>
    <name evidence="1" type="ORF">E1163_06920</name>
</gene>
<comment type="caution">
    <text evidence="1">The sequence shown here is derived from an EMBL/GenBank/DDBJ whole genome shotgun (WGS) entry which is preliminary data.</text>
</comment>
<dbReference type="InterPro" id="IPR045444">
    <property type="entry name" value="DUF6503"/>
</dbReference>
<organism evidence="1 2">
    <name type="scientific">Fulvivirga kasyanovii</name>
    <dbReference type="NCBI Taxonomy" id="396812"/>
    <lineage>
        <taxon>Bacteria</taxon>
        <taxon>Pseudomonadati</taxon>
        <taxon>Bacteroidota</taxon>
        <taxon>Cytophagia</taxon>
        <taxon>Cytophagales</taxon>
        <taxon>Fulvivirgaceae</taxon>
        <taxon>Fulvivirga</taxon>
    </lineage>
</organism>
<dbReference type="EMBL" id="SMLW01000441">
    <property type="protein sequence ID" value="MTI24672.1"/>
    <property type="molecule type" value="Genomic_DNA"/>
</dbReference>
<dbReference type="Pfam" id="PF20113">
    <property type="entry name" value="DUF6503"/>
    <property type="match status" value="1"/>
</dbReference>
<accession>A0ABW9RLG8</accession>
<proteinExistence type="predicted"/>
<evidence type="ECO:0000313" key="2">
    <source>
        <dbReference type="Proteomes" id="UP000798808"/>
    </source>
</evidence>
<keyword evidence="2" id="KW-1185">Reference proteome</keyword>
<evidence type="ECO:0000313" key="1">
    <source>
        <dbReference type="EMBL" id="MTI24672.1"/>
    </source>
</evidence>
<protein>
    <recommendedName>
        <fullName evidence="3">Deoxyribose-phosphate aldolase</fullName>
    </recommendedName>
</protein>
<dbReference type="RefSeq" id="WP_155170713.1">
    <property type="nucleotide sequence ID" value="NZ_BAAAFL010000010.1"/>
</dbReference>
<dbReference type="Proteomes" id="UP000798808">
    <property type="component" value="Unassembled WGS sequence"/>
</dbReference>
<evidence type="ECO:0008006" key="3">
    <source>
        <dbReference type="Google" id="ProtNLM"/>
    </source>
</evidence>